<organism evidence="1 2">
    <name type="scientific">Effusibacillus consociatus</name>
    <dbReference type="NCBI Taxonomy" id="1117041"/>
    <lineage>
        <taxon>Bacteria</taxon>
        <taxon>Bacillati</taxon>
        <taxon>Bacillota</taxon>
        <taxon>Bacilli</taxon>
        <taxon>Bacillales</taxon>
        <taxon>Alicyclobacillaceae</taxon>
        <taxon>Effusibacillus</taxon>
    </lineage>
</organism>
<name>A0ABV9QCG3_9BACL</name>
<protein>
    <recommendedName>
        <fullName evidence="3">AraC family transcriptional regulator</fullName>
    </recommendedName>
</protein>
<dbReference type="RefSeq" id="WP_380029807.1">
    <property type="nucleotide sequence ID" value="NZ_JBHSHC010000158.1"/>
</dbReference>
<dbReference type="SUPFAM" id="SSF55136">
    <property type="entry name" value="Probable bacterial effector-binding domain"/>
    <property type="match status" value="1"/>
</dbReference>
<reference evidence="2" key="1">
    <citation type="journal article" date="2019" name="Int. J. Syst. Evol. Microbiol.">
        <title>The Global Catalogue of Microorganisms (GCM) 10K type strain sequencing project: providing services to taxonomists for standard genome sequencing and annotation.</title>
        <authorList>
            <consortium name="The Broad Institute Genomics Platform"/>
            <consortium name="The Broad Institute Genome Sequencing Center for Infectious Disease"/>
            <person name="Wu L."/>
            <person name="Ma J."/>
        </authorList>
    </citation>
    <scope>NUCLEOTIDE SEQUENCE [LARGE SCALE GENOMIC DNA]</scope>
    <source>
        <strain evidence="2">WYCCWR 12678</strain>
    </source>
</reference>
<evidence type="ECO:0000313" key="2">
    <source>
        <dbReference type="Proteomes" id="UP001596002"/>
    </source>
</evidence>
<sequence length="160" mass="18548">MNHAIQIETGKSIRFENVASFRKKMKQSEVNLELGKFVNFLQQNNVQKNGPMITATFGVENDQQEQILDIEFLIPIDKQIDMPHEYTFKPLFHLVHAVYARYIGDPLQIENTYNELTDFLQQNKLQQITPAYNMNLNDIHTLQGNEPIIDIYIGVNPSIL</sequence>
<proteinExistence type="predicted"/>
<evidence type="ECO:0008006" key="3">
    <source>
        <dbReference type="Google" id="ProtNLM"/>
    </source>
</evidence>
<comment type="caution">
    <text evidence="1">The sequence shown here is derived from an EMBL/GenBank/DDBJ whole genome shotgun (WGS) entry which is preliminary data.</text>
</comment>
<dbReference type="Gene3D" id="3.20.80.10">
    <property type="entry name" value="Regulatory factor, effector binding domain"/>
    <property type="match status" value="1"/>
</dbReference>
<accession>A0ABV9QCG3</accession>
<keyword evidence="2" id="KW-1185">Reference proteome</keyword>
<evidence type="ECO:0000313" key="1">
    <source>
        <dbReference type="EMBL" id="MFC4770315.1"/>
    </source>
</evidence>
<dbReference type="EMBL" id="JBHSHC010000158">
    <property type="protein sequence ID" value="MFC4770315.1"/>
    <property type="molecule type" value="Genomic_DNA"/>
</dbReference>
<dbReference type="Proteomes" id="UP001596002">
    <property type="component" value="Unassembled WGS sequence"/>
</dbReference>
<dbReference type="InterPro" id="IPR011256">
    <property type="entry name" value="Reg_factor_effector_dom_sf"/>
</dbReference>
<gene>
    <name evidence="1" type="ORF">ACFO8Q_23845</name>
</gene>